<feature type="compositionally biased region" description="Polar residues" evidence="2">
    <location>
        <begin position="169"/>
        <end position="180"/>
    </location>
</feature>
<organism evidence="4 5">
    <name type="scientific">Dendrothele bispora (strain CBS 962.96)</name>
    <dbReference type="NCBI Taxonomy" id="1314807"/>
    <lineage>
        <taxon>Eukaryota</taxon>
        <taxon>Fungi</taxon>
        <taxon>Dikarya</taxon>
        <taxon>Basidiomycota</taxon>
        <taxon>Agaricomycotina</taxon>
        <taxon>Agaricomycetes</taxon>
        <taxon>Agaricomycetidae</taxon>
        <taxon>Agaricales</taxon>
        <taxon>Agaricales incertae sedis</taxon>
        <taxon>Dendrothele</taxon>
    </lineage>
</organism>
<evidence type="ECO:0000256" key="2">
    <source>
        <dbReference type="SAM" id="MobiDB-lite"/>
    </source>
</evidence>
<keyword evidence="3" id="KW-0812">Transmembrane</keyword>
<evidence type="ECO:0000256" key="3">
    <source>
        <dbReference type="SAM" id="Phobius"/>
    </source>
</evidence>
<evidence type="ECO:0000256" key="1">
    <source>
        <dbReference type="SAM" id="Coils"/>
    </source>
</evidence>
<dbReference type="EMBL" id="ML179361">
    <property type="protein sequence ID" value="THU89618.1"/>
    <property type="molecule type" value="Genomic_DNA"/>
</dbReference>
<feature type="region of interest" description="Disordered" evidence="2">
    <location>
        <begin position="108"/>
        <end position="213"/>
    </location>
</feature>
<feature type="coiled-coil region" evidence="1">
    <location>
        <begin position="213"/>
        <end position="247"/>
    </location>
</feature>
<keyword evidence="5" id="KW-1185">Reference proteome</keyword>
<evidence type="ECO:0000313" key="5">
    <source>
        <dbReference type="Proteomes" id="UP000297245"/>
    </source>
</evidence>
<proteinExistence type="predicted"/>
<feature type="compositionally biased region" description="Low complexity" evidence="2">
    <location>
        <begin position="152"/>
        <end position="163"/>
    </location>
</feature>
<feature type="region of interest" description="Disordered" evidence="2">
    <location>
        <begin position="1"/>
        <end position="46"/>
    </location>
</feature>
<keyword evidence="3" id="KW-0472">Membrane</keyword>
<evidence type="ECO:0000313" key="4">
    <source>
        <dbReference type="EMBL" id="THU89618.1"/>
    </source>
</evidence>
<accession>A0A4S8LLP5</accession>
<feature type="compositionally biased region" description="Basic and acidic residues" evidence="2">
    <location>
        <begin position="186"/>
        <end position="205"/>
    </location>
</feature>
<name>A0A4S8LLP5_DENBC</name>
<protein>
    <submittedName>
        <fullName evidence="4">Uncharacterized protein</fullName>
    </submittedName>
</protein>
<sequence length="292" mass="32090">MTVFLDTEPGVMLGDQTSTSETETISSSGSPTQTESSKGPGLNNRTHDPAIIAGGVAGGAVFVLLAKYFVFLRHKRSSRLNSVQGGFRSRPTSTEPFLLLAPIDPLRSSKGSVQRHANQTSQTEWQESWRVSPSKGLKILAYDPCSDHSDPSQEQSSSVQGQSMDESRNINGSRTDTPQQVPEPIVIDRPHIVTDPENPRSRVESNEETDTELAFSESQYRAMQARMDRLVAEIDEIRSAIAQAIARRTYTNTICDRLRVHLPNASDDTIESLFNSITGVLPDWGTNDTPMS</sequence>
<feature type="compositionally biased region" description="Polar residues" evidence="2">
    <location>
        <begin position="109"/>
        <end position="131"/>
    </location>
</feature>
<dbReference type="AlphaFoldDB" id="A0A4S8LLP5"/>
<dbReference type="Proteomes" id="UP000297245">
    <property type="component" value="Unassembled WGS sequence"/>
</dbReference>
<keyword evidence="3" id="KW-1133">Transmembrane helix</keyword>
<gene>
    <name evidence="4" type="ORF">K435DRAFT_865082</name>
</gene>
<feature type="transmembrane region" description="Helical" evidence="3">
    <location>
        <begin position="50"/>
        <end position="70"/>
    </location>
</feature>
<reference evidence="4 5" key="1">
    <citation type="journal article" date="2019" name="Nat. Ecol. Evol.">
        <title>Megaphylogeny resolves global patterns of mushroom evolution.</title>
        <authorList>
            <person name="Varga T."/>
            <person name="Krizsan K."/>
            <person name="Foldi C."/>
            <person name="Dima B."/>
            <person name="Sanchez-Garcia M."/>
            <person name="Sanchez-Ramirez S."/>
            <person name="Szollosi G.J."/>
            <person name="Szarkandi J.G."/>
            <person name="Papp V."/>
            <person name="Albert L."/>
            <person name="Andreopoulos W."/>
            <person name="Angelini C."/>
            <person name="Antonin V."/>
            <person name="Barry K.W."/>
            <person name="Bougher N.L."/>
            <person name="Buchanan P."/>
            <person name="Buyck B."/>
            <person name="Bense V."/>
            <person name="Catcheside P."/>
            <person name="Chovatia M."/>
            <person name="Cooper J."/>
            <person name="Damon W."/>
            <person name="Desjardin D."/>
            <person name="Finy P."/>
            <person name="Geml J."/>
            <person name="Haridas S."/>
            <person name="Hughes K."/>
            <person name="Justo A."/>
            <person name="Karasinski D."/>
            <person name="Kautmanova I."/>
            <person name="Kiss B."/>
            <person name="Kocsube S."/>
            <person name="Kotiranta H."/>
            <person name="LaButti K.M."/>
            <person name="Lechner B.E."/>
            <person name="Liimatainen K."/>
            <person name="Lipzen A."/>
            <person name="Lukacs Z."/>
            <person name="Mihaltcheva S."/>
            <person name="Morgado L.N."/>
            <person name="Niskanen T."/>
            <person name="Noordeloos M.E."/>
            <person name="Ohm R.A."/>
            <person name="Ortiz-Santana B."/>
            <person name="Ovrebo C."/>
            <person name="Racz N."/>
            <person name="Riley R."/>
            <person name="Savchenko A."/>
            <person name="Shiryaev A."/>
            <person name="Soop K."/>
            <person name="Spirin V."/>
            <person name="Szebenyi C."/>
            <person name="Tomsovsky M."/>
            <person name="Tulloss R.E."/>
            <person name="Uehling J."/>
            <person name="Grigoriev I.V."/>
            <person name="Vagvolgyi C."/>
            <person name="Papp T."/>
            <person name="Martin F.M."/>
            <person name="Miettinen O."/>
            <person name="Hibbett D.S."/>
            <person name="Nagy L.G."/>
        </authorList>
    </citation>
    <scope>NUCLEOTIDE SEQUENCE [LARGE SCALE GENOMIC DNA]</scope>
    <source>
        <strain evidence="4 5">CBS 962.96</strain>
    </source>
</reference>
<keyword evidence="1" id="KW-0175">Coiled coil</keyword>
<feature type="compositionally biased region" description="Low complexity" evidence="2">
    <location>
        <begin position="17"/>
        <end position="37"/>
    </location>
</feature>
<dbReference type="OrthoDB" id="2241241at2759"/>